<dbReference type="InterPro" id="IPR036388">
    <property type="entry name" value="WH-like_DNA-bd_sf"/>
</dbReference>
<dbReference type="SUPFAM" id="SSF46785">
    <property type="entry name" value="Winged helix' DNA-binding domain"/>
    <property type="match status" value="1"/>
</dbReference>
<dbReference type="InterPro" id="IPR005149">
    <property type="entry name" value="Tscrpt_reg_PadR_N"/>
</dbReference>
<reference evidence="2 3" key="2">
    <citation type="journal article" date="2013" name="Genome Announc.">
        <title>Genome Sequence of Growth-Improving Paenibacillus mucilaginosus Strain KNP414.</title>
        <authorList>
            <person name="Lu J.J."/>
            <person name="Wang J.F."/>
            <person name="Hu X.F."/>
        </authorList>
    </citation>
    <scope>NUCLEOTIDE SEQUENCE [LARGE SCALE GENOMIC DNA]</scope>
    <source>
        <strain evidence="2 3">KNP414</strain>
    </source>
</reference>
<dbReference type="AlphaFoldDB" id="F8FRF7"/>
<reference evidence="3" key="1">
    <citation type="submission" date="2011-06" db="EMBL/GenBank/DDBJ databases">
        <title>Complete genome sequence of Paenibacillus mucilaginosus KNP414.</title>
        <authorList>
            <person name="Wang J."/>
            <person name="Hu S."/>
            <person name="Hu X."/>
            <person name="Zhang B."/>
            <person name="Dong D."/>
            <person name="Zhang S."/>
            <person name="Zhao K."/>
            <person name="Wu D."/>
        </authorList>
    </citation>
    <scope>NUCLEOTIDE SEQUENCE [LARGE SCALE GENOMIC DNA]</scope>
    <source>
        <strain evidence="3">KNP414</strain>
    </source>
</reference>
<dbReference type="Proteomes" id="UP000006620">
    <property type="component" value="Chromosome"/>
</dbReference>
<evidence type="ECO:0000313" key="3">
    <source>
        <dbReference type="Proteomes" id="UP000006620"/>
    </source>
</evidence>
<dbReference type="Pfam" id="PF03551">
    <property type="entry name" value="PadR"/>
    <property type="match status" value="1"/>
</dbReference>
<proteinExistence type="predicted"/>
<dbReference type="PATRIC" id="fig|1036673.3.peg.1749"/>
<organism evidence="2 3">
    <name type="scientific">Paenibacillus mucilaginosus (strain KNP414)</name>
    <dbReference type="NCBI Taxonomy" id="1036673"/>
    <lineage>
        <taxon>Bacteria</taxon>
        <taxon>Bacillati</taxon>
        <taxon>Bacillota</taxon>
        <taxon>Bacilli</taxon>
        <taxon>Bacillales</taxon>
        <taxon>Paenibacillaceae</taxon>
        <taxon>Paenibacillus</taxon>
    </lineage>
</organism>
<evidence type="ECO:0000259" key="1">
    <source>
        <dbReference type="Pfam" id="PF03551"/>
    </source>
</evidence>
<gene>
    <name evidence="2" type="ordered locus">KNP414_01953</name>
</gene>
<dbReference type="HOGENOM" id="CLU_063440_3_3_9"/>
<dbReference type="EMBL" id="CP002869">
    <property type="protein sequence ID" value="AEI40514.1"/>
    <property type="molecule type" value="Genomic_DNA"/>
</dbReference>
<dbReference type="InterPro" id="IPR036390">
    <property type="entry name" value="WH_DNA-bd_sf"/>
</dbReference>
<sequence length="109" mass="12730">MSENKITSDLLRGHTDTMILRLLSEADRYGYEIAKLIAERSGGAYEQKGATMYSGFRRLEAVGDIEWYWGMNHRGTSQIFWDYRKGQGHTYTRSLSNWEYAKRVLKNLL</sequence>
<feature type="domain" description="Transcription regulator PadR N-terminal" evidence="1">
    <location>
        <begin position="19"/>
        <end position="74"/>
    </location>
</feature>
<dbReference type="KEGG" id="pms:KNP414_01953"/>
<name>F8FRF7_PAEMK</name>
<evidence type="ECO:0000313" key="2">
    <source>
        <dbReference type="EMBL" id="AEI40514.1"/>
    </source>
</evidence>
<dbReference type="Gene3D" id="1.10.10.10">
    <property type="entry name" value="Winged helix-like DNA-binding domain superfamily/Winged helix DNA-binding domain"/>
    <property type="match status" value="1"/>
</dbReference>
<protein>
    <submittedName>
        <fullName evidence="2">Transcriptional regulator, PadR-like family</fullName>
    </submittedName>
</protein>
<accession>F8FRF7</accession>